<dbReference type="InterPro" id="IPR014284">
    <property type="entry name" value="RNA_pol_sigma-70_dom"/>
</dbReference>
<dbReference type="CDD" id="cd06171">
    <property type="entry name" value="Sigma70_r4"/>
    <property type="match status" value="1"/>
</dbReference>
<dbReference type="InterPro" id="IPR013324">
    <property type="entry name" value="RNA_pol_sigma_r3/r4-like"/>
</dbReference>
<feature type="domain" description="RNA polymerase sigma-70 region 2" evidence="5">
    <location>
        <begin position="27"/>
        <end position="93"/>
    </location>
</feature>
<dbReference type="InterPro" id="IPR013249">
    <property type="entry name" value="RNA_pol_sigma70_r4_t2"/>
</dbReference>
<dbReference type="AlphaFoldDB" id="A0A1I1FTE9"/>
<dbReference type="InterPro" id="IPR039425">
    <property type="entry name" value="RNA_pol_sigma-70-like"/>
</dbReference>
<dbReference type="InterPro" id="IPR036388">
    <property type="entry name" value="WH-like_DNA-bd_sf"/>
</dbReference>
<dbReference type="PANTHER" id="PTHR43133">
    <property type="entry name" value="RNA POLYMERASE ECF-TYPE SIGMA FACTO"/>
    <property type="match status" value="1"/>
</dbReference>
<sequence length="192" mass="22483">MSSYKSYTDSELLSLVAANNHGAYTEIYNRYAALLYVHARRKLADREDARDIIQELFTAFWNNRASLDEEIELSKYLYAAVRYKIINHFARKKLKTAYLDTLRNTAEIERAAPDHRVRETELKQLIEREVNLLPRKMREIFCMSRQQNLSHREIAEQLHISEATVKKQVNNALKVLRVKLGPLLSLCSLLLF</sequence>
<dbReference type="NCBIfam" id="TIGR02937">
    <property type="entry name" value="sigma70-ECF"/>
    <property type="match status" value="1"/>
</dbReference>
<dbReference type="GO" id="GO:0016987">
    <property type="term" value="F:sigma factor activity"/>
    <property type="evidence" value="ECO:0007669"/>
    <property type="project" value="UniProtKB-KW"/>
</dbReference>
<dbReference type="GO" id="GO:0006352">
    <property type="term" value="P:DNA-templated transcription initiation"/>
    <property type="evidence" value="ECO:0007669"/>
    <property type="project" value="InterPro"/>
</dbReference>
<dbReference type="SUPFAM" id="SSF88946">
    <property type="entry name" value="Sigma2 domain of RNA polymerase sigma factors"/>
    <property type="match status" value="1"/>
</dbReference>
<keyword evidence="3" id="KW-0731">Sigma factor</keyword>
<dbReference type="GO" id="GO:0003677">
    <property type="term" value="F:DNA binding"/>
    <property type="evidence" value="ECO:0007669"/>
    <property type="project" value="InterPro"/>
</dbReference>
<comment type="similarity">
    <text evidence="1">Belongs to the sigma-70 factor family. ECF subfamily.</text>
</comment>
<keyword evidence="8" id="KW-1185">Reference proteome</keyword>
<dbReference type="InterPro" id="IPR007627">
    <property type="entry name" value="RNA_pol_sigma70_r2"/>
</dbReference>
<dbReference type="STRING" id="623281.SAMN05421747_10344"/>
<dbReference type="Pfam" id="PF08281">
    <property type="entry name" value="Sigma70_r4_2"/>
    <property type="match status" value="1"/>
</dbReference>
<keyword evidence="2" id="KW-0805">Transcription regulation</keyword>
<dbReference type="Proteomes" id="UP000199577">
    <property type="component" value="Unassembled WGS sequence"/>
</dbReference>
<name>A0A1I1FTE9_9SPHI</name>
<organism evidence="7 8">
    <name type="scientific">Parapedobacter composti</name>
    <dbReference type="NCBI Taxonomy" id="623281"/>
    <lineage>
        <taxon>Bacteria</taxon>
        <taxon>Pseudomonadati</taxon>
        <taxon>Bacteroidota</taxon>
        <taxon>Sphingobacteriia</taxon>
        <taxon>Sphingobacteriales</taxon>
        <taxon>Sphingobacteriaceae</taxon>
        <taxon>Parapedobacter</taxon>
    </lineage>
</organism>
<evidence type="ECO:0000256" key="2">
    <source>
        <dbReference type="ARBA" id="ARBA00023015"/>
    </source>
</evidence>
<dbReference type="PANTHER" id="PTHR43133:SF46">
    <property type="entry name" value="RNA POLYMERASE SIGMA-70 FACTOR ECF SUBFAMILY"/>
    <property type="match status" value="1"/>
</dbReference>
<feature type="domain" description="RNA polymerase sigma factor 70 region 4 type 2" evidence="6">
    <location>
        <begin position="124"/>
        <end position="174"/>
    </location>
</feature>
<evidence type="ECO:0000313" key="8">
    <source>
        <dbReference type="Proteomes" id="UP000199577"/>
    </source>
</evidence>
<dbReference type="SUPFAM" id="SSF88659">
    <property type="entry name" value="Sigma3 and sigma4 domains of RNA polymerase sigma factors"/>
    <property type="match status" value="1"/>
</dbReference>
<dbReference type="OrthoDB" id="659569at2"/>
<evidence type="ECO:0000313" key="7">
    <source>
        <dbReference type="EMBL" id="SFC00343.1"/>
    </source>
</evidence>
<evidence type="ECO:0000259" key="6">
    <source>
        <dbReference type="Pfam" id="PF08281"/>
    </source>
</evidence>
<dbReference type="RefSeq" id="WP_090971798.1">
    <property type="nucleotide sequence ID" value="NZ_FOLL01000003.1"/>
</dbReference>
<dbReference type="Pfam" id="PF04542">
    <property type="entry name" value="Sigma70_r2"/>
    <property type="match status" value="1"/>
</dbReference>
<dbReference type="InterPro" id="IPR013325">
    <property type="entry name" value="RNA_pol_sigma_r2"/>
</dbReference>
<evidence type="ECO:0000256" key="1">
    <source>
        <dbReference type="ARBA" id="ARBA00010641"/>
    </source>
</evidence>
<gene>
    <name evidence="7" type="ORF">SAMN05421747_10344</name>
</gene>
<keyword evidence="4" id="KW-0804">Transcription</keyword>
<dbReference type="InterPro" id="IPR014327">
    <property type="entry name" value="RNA_pol_sigma70_bacteroid"/>
</dbReference>
<accession>A0A1I1FTE9</accession>
<dbReference type="Gene3D" id="1.10.10.10">
    <property type="entry name" value="Winged helix-like DNA-binding domain superfamily/Winged helix DNA-binding domain"/>
    <property type="match status" value="1"/>
</dbReference>
<dbReference type="Gene3D" id="1.10.1740.10">
    <property type="match status" value="1"/>
</dbReference>
<evidence type="ECO:0000259" key="5">
    <source>
        <dbReference type="Pfam" id="PF04542"/>
    </source>
</evidence>
<protein>
    <submittedName>
        <fullName evidence="7">RNA polymerase sigma-70 factor, ECF subfamily</fullName>
    </submittedName>
</protein>
<proteinExistence type="inferred from homology"/>
<reference evidence="7 8" key="1">
    <citation type="submission" date="2016-10" db="EMBL/GenBank/DDBJ databases">
        <authorList>
            <person name="de Groot N.N."/>
        </authorList>
    </citation>
    <scope>NUCLEOTIDE SEQUENCE [LARGE SCALE GENOMIC DNA]</scope>
    <source>
        <strain evidence="7 8">DSM 22900</strain>
    </source>
</reference>
<evidence type="ECO:0000256" key="4">
    <source>
        <dbReference type="ARBA" id="ARBA00023163"/>
    </source>
</evidence>
<dbReference type="EMBL" id="FOLL01000003">
    <property type="protein sequence ID" value="SFC00343.1"/>
    <property type="molecule type" value="Genomic_DNA"/>
</dbReference>
<evidence type="ECO:0000256" key="3">
    <source>
        <dbReference type="ARBA" id="ARBA00023082"/>
    </source>
</evidence>
<dbReference type="NCBIfam" id="TIGR02985">
    <property type="entry name" value="Sig70_bacteroi1"/>
    <property type="match status" value="1"/>
</dbReference>